<dbReference type="EMBL" id="CAJNJA010027195">
    <property type="protein sequence ID" value="CAE7571504.1"/>
    <property type="molecule type" value="Genomic_DNA"/>
</dbReference>
<reference evidence="2" key="1">
    <citation type="submission" date="2021-02" db="EMBL/GenBank/DDBJ databases">
        <authorList>
            <person name="Dougan E. K."/>
            <person name="Rhodes N."/>
            <person name="Thang M."/>
            <person name="Chan C."/>
        </authorList>
    </citation>
    <scope>NUCLEOTIDE SEQUENCE</scope>
</reference>
<dbReference type="Proteomes" id="UP000601435">
    <property type="component" value="Unassembled WGS sequence"/>
</dbReference>
<evidence type="ECO:0000313" key="2">
    <source>
        <dbReference type="EMBL" id="CAE7571504.1"/>
    </source>
</evidence>
<dbReference type="OrthoDB" id="408775at2759"/>
<evidence type="ECO:0000256" key="1">
    <source>
        <dbReference type="SAM" id="MobiDB-lite"/>
    </source>
</evidence>
<name>A0A812UHZ7_9DINO</name>
<evidence type="ECO:0008006" key="4">
    <source>
        <dbReference type="Google" id="ProtNLM"/>
    </source>
</evidence>
<sequence length="686" mass="77156">MARRDSSRSRSPVARRRARCVEFESPHGHGRKEHKLDLPTSFQSDRKYIDKNSCFGRQFYRNVCSTPWSQQVGLANRPVDSVKVHELCYLGWENHNLRALSAGAFVSVVFARSVREAQLADSLLRLCRTEHLDIESAAFNRWFQKYGDNPTDKDSKNKAVQELATEALSALRKFHTSPSSSSDAHEVAELRKRVKKLEAEKDASRKSSPSRSPAPPTSKRHRRGGNNLPVEHVTTSPLLKNDSGIKPLRENYPATVTAQGVNAWIRKLPKKKEASIKTAIKDAEQVFKQLSEAQVASLPDVAAEWGLSVKQASSSKDKELIRIIAAIKRAALYVAGFVYRDISVQEVGKWAEHHRLPVNEVAQQWLQFLSVEFPAHVKAVSGRFSVSDVLRAACEMEDVVVHSRDHAYNQIMIFCPRLYRSAVLSTFEDKDVYYELAGHPYSIAKSSFDAIPCQLKSRYSWGIKETYLLPKAYVFLKKKKDFKQARSIINFRGSCLSRLCKIVACVLNEVCHVAFPANFGKLKLHELWSSLHGFLDRLSHATAQEYVTVNDDLAGFFTSIPVSRLKRACELALDRFFDNKQSGGKNRGEFWFTVDEKSASSHGRVLRGKPMKNRASACRKVFAGDLLKIIELSFSFASFTVLGRCFEQRRGSPIGNQLSPSLCNIAVCMEIGDAHLLQASSNARSM</sequence>
<accession>A0A812UHZ7</accession>
<protein>
    <recommendedName>
        <fullName evidence="4">Reverse transcriptase domain-containing protein</fullName>
    </recommendedName>
</protein>
<gene>
    <name evidence="2" type="ORF">SNEC2469_LOCUS16675</name>
</gene>
<comment type="caution">
    <text evidence="2">The sequence shown here is derived from an EMBL/GenBank/DDBJ whole genome shotgun (WGS) entry which is preliminary data.</text>
</comment>
<dbReference type="AlphaFoldDB" id="A0A812UHZ7"/>
<organism evidence="2 3">
    <name type="scientific">Symbiodinium necroappetens</name>
    <dbReference type="NCBI Taxonomy" id="1628268"/>
    <lineage>
        <taxon>Eukaryota</taxon>
        <taxon>Sar</taxon>
        <taxon>Alveolata</taxon>
        <taxon>Dinophyceae</taxon>
        <taxon>Suessiales</taxon>
        <taxon>Symbiodiniaceae</taxon>
        <taxon>Symbiodinium</taxon>
    </lineage>
</organism>
<feature type="region of interest" description="Disordered" evidence="1">
    <location>
        <begin position="198"/>
        <end position="246"/>
    </location>
</feature>
<proteinExistence type="predicted"/>
<evidence type="ECO:0000313" key="3">
    <source>
        <dbReference type="Proteomes" id="UP000601435"/>
    </source>
</evidence>
<keyword evidence="3" id="KW-1185">Reference proteome</keyword>